<comment type="caution">
    <text evidence="7">The sequence shown here is derived from an EMBL/GenBank/DDBJ whole genome shotgun (WGS) entry which is preliminary data.</text>
</comment>
<dbReference type="Proteomes" id="UP000629365">
    <property type="component" value="Unassembled WGS sequence"/>
</dbReference>
<evidence type="ECO:0000256" key="3">
    <source>
        <dbReference type="ARBA" id="ARBA00022603"/>
    </source>
</evidence>
<evidence type="ECO:0000313" key="7">
    <source>
        <dbReference type="EMBL" id="GGD86749.1"/>
    </source>
</evidence>
<dbReference type="SUPFAM" id="SSF53335">
    <property type="entry name" value="S-adenosyl-L-methionine-dependent methyltransferases"/>
    <property type="match status" value="1"/>
</dbReference>
<keyword evidence="8" id="KW-1185">Reference proteome</keyword>
<dbReference type="PANTHER" id="PTHR30481">
    <property type="entry name" value="DNA ADENINE METHYLASE"/>
    <property type="match status" value="1"/>
</dbReference>
<evidence type="ECO:0000256" key="4">
    <source>
        <dbReference type="ARBA" id="ARBA00022679"/>
    </source>
</evidence>
<proteinExistence type="inferred from homology"/>
<evidence type="ECO:0000256" key="2">
    <source>
        <dbReference type="ARBA" id="ARBA00011900"/>
    </source>
</evidence>
<keyword evidence="3" id="KW-0489">Methyltransferase</keyword>
<accession>A0ABQ1RXW9</accession>
<comment type="catalytic activity">
    <reaction evidence="6">
        <text>a 2'-deoxyadenosine in DNA + S-adenosyl-L-methionine = an N(6)-methyl-2'-deoxyadenosine in DNA + S-adenosyl-L-homocysteine + H(+)</text>
        <dbReference type="Rhea" id="RHEA:15197"/>
        <dbReference type="Rhea" id="RHEA-COMP:12418"/>
        <dbReference type="Rhea" id="RHEA-COMP:12419"/>
        <dbReference type="ChEBI" id="CHEBI:15378"/>
        <dbReference type="ChEBI" id="CHEBI:57856"/>
        <dbReference type="ChEBI" id="CHEBI:59789"/>
        <dbReference type="ChEBI" id="CHEBI:90615"/>
        <dbReference type="ChEBI" id="CHEBI:90616"/>
        <dbReference type="EC" id="2.1.1.72"/>
    </reaction>
</comment>
<dbReference type="Gene3D" id="3.40.50.150">
    <property type="entry name" value="Vaccinia Virus protein VP39"/>
    <property type="match status" value="1"/>
</dbReference>
<keyword evidence="5" id="KW-0949">S-adenosyl-L-methionine</keyword>
<comment type="similarity">
    <text evidence="1">Belongs to the N(4)/N(6)-methyltransferase family.</text>
</comment>
<dbReference type="PANTHER" id="PTHR30481:SF3">
    <property type="entry name" value="DNA ADENINE METHYLASE"/>
    <property type="match status" value="1"/>
</dbReference>
<dbReference type="InterPro" id="IPR023095">
    <property type="entry name" value="Ade_MeTrfase_dom_2"/>
</dbReference>
<dbReference type="EC" id="2.1.1.72" evidence="2"/>
<organism evidence="7 8">
    <name type="scientific">Microbacterium murale</name>
    <dbReference type="NCBI Taxonomy" id="1081040"/>
    <lineage>
        <taxon>Bacteria</taxon>
        <taxon>Bacillati</taxon>
        <taxon>Actinomycetota</taxon>
        <taxon>Actinomycetes</taxon>
        <taxon>Micrococcales</taxon>
        <taxon>Microbacteriaceae</taxon>
        <taxon>Microbacterium</taxon>
    </lineage>
</organism>
<evidence type="ECO:0000256" key="5">
    <source>
        <dbReference type="ARBA" id="ARBA00022691"/>
    </source>
</evidence>
<dbReference type="InterPro" id="IPR002052">
    <property type="entry name" value="DNA_methylase_N6_adenine_CS"/>
</dbReference>
<protein>
    <recommendedName>
        <fullName evidence="2">site-specific DNA-methyltransferase (adenine-specific)</fullName>
        <ecNumber evidence="2">2.1.1.72</ecNumber>
    </recommendedName>
</protein>
<dbReference type="PROSITE" id="PS00092">
    <property type="entry name" value="N6_MTASE"/>
    <property type="match status" value="1"/>
</dbReference>
<dbReference type="Gene3D" id="1.10.1020.10">
    <property type="entry name" value="Adenine-specific Methyltransferase, Domain 2"/>
    <property type="match status" value="1"/>
</dbReference>
<dbReference type="InterPro" id="IPR029063">
    <property type="entry name" value="SAM-dependent_MTases_sf"/>
</dbReference>
<keyword evidence="4" id="KW-0808">Transferase</keyword>
<evidence type="ECO:0000256" key="6">
    <source>
        <dbReference type="ARBA" id="ARBA00047942"/>
    </source>
</evidence>
<dbReference type="InterPro" id="IPR012327">
    <property type="entry name" value="MeTrfase_D12"/>
</dbReference>
<sequence>MGADTNGELVNFFGQSATHGQDIVAILRSLHDDRDTYLQVRDWSPPTDVERAARFAFLNRTGYFGLYRTNQKGRYNVPYGGGGRLNLDTFAKGMGELEEVMRRVSVEHVDYLDLMARVTGGDVVFLDPPYGASGDYPFRRYGSLLFSPSDHRRLAAEAERCRRLGAKIYITLPTDPSLLRLYQGWTVVGERRRGNQLVEVCLTHEPTGCRDMVSSGQWRVPAQVKIVDESEDAPLTGTDF</sequence>
<dbReference type="Pfam" id="PF02086">
    <property type="entry name" value="MethyltransfD12"/>
    <property type="match status" value="1"/>
</dbReference>
<evidence type="ECO:0000256" key="1">
    <source>
        <dbReference type="ARBA" id="ARBA00006594"/>
    </source>
</evidence>
<gene>
    <name evidence="7" type="ORF">GCM10007269_32040</name>
</gene>
<name>A0ABQ1RXW9_9MICO</name>
<evidence type="ECO:0000313" key="8">
    <source>
        <dbReference type="Proteomes" id="UP000629365"/>
    </source>
</evidence>
<reference evidence="8" key="1">
    <citation type="journal article" date="2019" name="Int. J. Syst. Evol. Microbiol.">
        <title>The Global Catalogue of Microorganisms (GCM) 10K type strain sequencing project: providing services to taxonomists for standard genome sequencing and annotation.</title>
        <authorList>
            <consortium name="The Broad Institute Genomics Platform"/>
            <consortium name="The Broad Institute Genome Sequencing Center for Infectious Disease"/>
            <person name="Wu L."/>
            <person name="Ma J."/>
        </authorList>
    </citation>
    <scope>NUCLEOTIDE SEQUENCE [LARGE SCALE GENOMIC DNA]</scope>
    <source>
        <strain evidence="8">CCM 7640</strain>
    </source>
</reference>
<dbReference type="EMBL" id="BMCM01000006">
    <property type="protein sequence ID" value="GGD86749.1"/>
    <property type="molecule type" value="Genomic_DNA"/>
</dbReference>